<dbReference type="RefSeq" id="WP_013044518.1">
    <property type="nucleotide sequence ID" value="NC_014008.1"/>
</dbReference>
<organism evidence="2 3">
    <name type="scientific">Coraliomargarita akajimensis (strain DSM 45221 / IAM 15411 / JCM 23193 / KCTC 12865 / 04OKA010-24)</name>
    <dbReference type="NCBI Taxonomy" id="583355"/>
    <lineage>
        <taxon>Bacteria</taxon>
        <taxon>Pseudomonadati</taxon>
        <taxon>Verrucomicrobiota</taxon>
        <taxon>Opitutia</taxon>
        <taxon>Puniceicoccales</taxon>
        <taxon>Coraliomargaritaceae</taxon>
        <taxon>Coraliomargarita</taxon>
    </lineage>
</organism>
<accession>D5EQI2</accession>
<sequence>MRHSATHTDPRQGSVVITALLFAAVFSLTLGSIVSYTSHINQSSRRDAVTELALHVAESGIEMGMHALNSGLVTSTSWDNDVDFDVDVYTAGLDVLVAQDSTDTDMYDIYAYVKIPFSNGRAITRAVHTRVQATPGTTTQSTPGSGGEFPYAVYARNEVTVQHGNGDKRPRFASYDSDLTTDPVYGTDTGYDASLVTPSSSNSAIKVNNAIIDGVLNSGGGTISYTSGRNNPNQVDQNLWLSMSDEDSGTSINSDGIRTSFNGTVNDPTYPTEDGYTVPSGQTTVSANTFWKANDNEITFGVDQNFWQNGQNADANAYISASGSDRTIGADDTHTMLTTPSITLQNGSKLTVKGDVVLYVKRNFNIHGDIEFEEGATLTLIASENNHFTGSTNNAKPIQFQVTPYVDLTADSPSGPNVQFNNTDRIAMVVNAPYSKVSTGGQGNGTFDYMGAIIANNFECPNGVNFFYDTTLQGGESEDQTTEVTGGTIESIDLQSWAELRASDVAVIFAEWGVNV</sequence>
<proteinExistence type="predicted"/>
<feature type="compositionally biased region" description="Polar residues" evidence="1">
    <location>
        <begin position="251"/>
        <end position="269"/>
    </location>
</feature>
<dbReference type="KEGG" id="caa:Caka_2781"/>
<evidence type="ECO:0000313" key="2">
    <source>
        <dbReference type="EMBL" id="ADE55796.1"/>
    </source>
</evidence>
<keyword evidence="3" id="KW-1185">Reference proteome</keyword>
<dbReference type="Proteomes" id="UP000000925">
    <property type="component" value="Chromosome"/>
</dbReference>
<dbReference type="STRING" id="583355.Caka_2781"/>
<reference evidence="2 3" key="1">
    <citation type="journal article" date="2010" name="Stand. Genomic Sci.">
        <title>Complete genome sequence of Coraliomargarita akajimensis type strain (04OKA010-24).</title>
        <authorList>
            <person name="Mavromatis K."/>
            <person name="Abt B."/>
            <person name="Brambilla E."/>
            <person name="Lapidus A."/>
            <person name="Copeland A."/>
            <person name="Deshpande S."/>
            <person name="Nolan M."/>
            <person name="Lucas S."/>
            <person name="Tice H."/>
            <person name="Cheng J.F."/>
            <person name="Han C."/>
            <person name="Detter J.C."/>
            <person name="Woyke T."/>
            <person name="Goodwin L."/>
            <person name="Pitluck S."/>
            <person name="Held B."/>
            <person name="Brettin T."/>
            <person name="Tapia R."/>
            <person name="Ivanova N."/>
            <person name="Mikhailova N."/>
            <person name="Pati A."/>
            <person name="Liolios K."/>
            <person name="Chen A."/>
            <person name="Palaniappan K."/>
            <person name="Land M."/>
            <person name="Hauser L."/>
            <person name="Chang Y.J."/>
            <person name="Jeffries C.D."/>
            <person name="Rohde M."/>
            <person name="Goker M."/>
            <person name="Bristow J."/>
            <person name="Eisen J.A."/>
            <person name="Markowitz V."/>
            <person name="Hugenholtz P."/>
            <person name="Klenk H.P."/>
            <person name="Kyrpides N.C."/>
        </authorList>
    </citation>
    <scope>NUCLEOTIDE SEQUENCE [LARGE SCALE GENOMIC DNA]</scope>
    <source>
        <strain evidence="3">DSM 45221 / IAM 15411 / JCM 23193 / KCTC 12865</strain>
    </source>
</reference>
<evidence type="ECO:0000256" key="1">
    <source>
        <dbReference type="SAM" id="MobiDB-lite"/>
    </source>
</evidence>
<dbReference type="AlphaFoldDB" id="D5EQI2"/>
<gene>
    <name evidence="2" type="ordered locus">Caka_2781</name>
</gene>
<evidence type="ECO:0000313" key="3">
    <source>
        <dbReference type="Proteomes" id="UP000000925"/>
    </source>
</evidence>
<dbReference type="HOGENOM" id="CLU_527584_0_0_0"/>
<name>D5EQI2_CORAD</name>
<protein>
    <submittedName>
        <fullName evidence="2">Uncharacterized protein</fullName>
    </submittedName>
</protein>
<dbReference type="EMBL" id="CP001998">
    <property type="protein sequence ID" value="ADE55796.1"/>
    <property type="molecule type" value="Genomic_DNA"/>
</dbReference>
<feature type="region of interest" description="Disordered" evidence="1">
    <location>
        <begin position="251"/>
        <end position="279"/>
    </location>
</feature>